<accession>A0A7S2J0K2</accession>
<dbReference type="AlphaFoldDB" id="A0A7S2J0K2"/>
<dbReference type="EMBL" id="HBGU01071876">
    <property type="protein sequence ID" value="CAD9534478.1"/>
    <property type="molecule type" value="Transcribed_RNA"/>
</dbReference>
<gene>
    <name evidence="2" type="ORF">CBRE1094_LOCUS39224</name>
</gene>
<organism evidence="2">
    <name type="scientific">Haptolina brevifila</name>
    <dbReference type="NCBI Taxonomy" id="156173"/>
    <lineage>
        <taxon>Eukaryota</taxon>
        <taxon>Haptista</taxon>
        <taxon>Haptophyta</taxon>
        <taxon>Prymnesiophyceae</taxon>
        <taxon>Prymnesiales</taxon>
        <taxon>Prymnesiaceae</taxon>
        <taxon>Haptolina</taxon>
    </lineage>
</organism>
<feature type="coiled-coil region" evidence="1">
    <location>
        <begin position="244"/>
        <end position="271"/>
    </location>
</feature>
<sequence>MYALMSLNEYMTHRYFQHLEFNRPNNFNELKNIYAQLTGESAASCKVPGDGHVEHHAETYDDMSLKNDERWRTNSVAKALDADVYRGTAFHWSATLIMTIQMLPSVLPTYLLMGWTPQEALAILLPSMLLHAIVWNAVHPPMHGLPPVALRFGFGTEVPGGERFSNWILESAYGRYIYENHMGHHVLGGQANYNVCCPLTDHLLGTRVPTEDWKHKMRPLPVNAVVRGPPVPPKSNGGVPQLPSIEEYKALQQLQRQMKELNGEKPQAVANGGSIIADAYSSEEELKVESAALLK</sequence>
<name>A0A7S2J0K2_9EUKA</name>
<evidence type="ECO:0000313" key="2">
    <source>
        <dbReference type="EMBL" id="CAD9534478.1"/>
    </source>
</evidence>
<proteinExistence type="predicted"/>
<reference evidence="2" key="1">
    <citation type="submission" date="2021-01" db="EMBL/GenBank/DDBJ databases">
        <authorList>
            <person name="Corre E."/>
            <person name="Pelletier E."/>
            <person name="Niang G."/>
            <person name="Scheremetjew M."/>
            <person name="Finn R."/>
            <person name="Kale V."/>
            <person name="Holt S."/>
            <person name="Cochrane G."/>
            <person name="Meng A."/>
            <person name="Brown T."/>
            <person name="Cohen L."/>
        </authorList>
    </citation>
    <scope>NUCLEOTIDE SEQUENCE</scope>
    <source>
        <strain evidence="2">UTEX LB 985</strain>
    </source>
</reference>
<protein>
    <submittedName>
        <fullName evidence="2">Uncharacterized protein</fullName>
    </submittedName>
</protein>
<evidence type="ECO:0000256" key="1">
    <source>
        <dbReference type="SAM" id="Coils"/>
    </source>
</evidence>
<keyword evidence="1" id="KW-0175">Coiled coil</keyword>